<dbReference type="Proteomes" id="UP000016930">
    <property type="component" value="Unassembled WGS sequence"/>
</dbReference>
<feature type="transmembrane region" description="Helical" evidence="1">
    <location>
        <begin position="12"/>
        <end position="32"/>
    </location>
</feature>
<feature type="transmembrane region" description="Helical" evidence="1">
    <location>
        <begin position="236"/>
        <end position="257"/>
    </location>
</feature>
<evidence type="ECO:0000259" key="2">
    <source>
        <dbReference type="Pfam" id="PF20151"/>
    </source>
</evidence>
<feature type="transmembrane region" description="Helical" evidence="1">
    <location>
        <begin position="84"/>
        <end position="112"/>
    </location>
</feature>
<dbReference type="HOGENOM" id="CLU_053360_1_0_1"/>
<evidence type="ECO:0000313" key="4">
    <source>
        <dbReference type="Proteomes" id="UP000016930"/>
    </source>
</evidence>
<keyword evidence="1" id="KW-1133">Transmembrane helix</keyword>
<protein>
    <recommendedName>
        <fullName evidence="2">DUF6533 domain-containing protein</fullName>
    </recommendedName>
</protein>
<gene>
    <name evidence="3" type="ORF">CERSUDRAFT_75523</name>
</gene>
<dbReference type="InterPro" id="IPR045340">
    <property type="entry name" value="DUF6533"/>
</dbReference>
<dbReference type="AlphaFoldDB" id="M2QC37"/>
<feature type="transmembrane region" description="Helical" evidence="1">
    <location>
        <begin position="178"/>
        <end position="200"/>
    </location>
</feature>
<evidence type="ECO:0000313" key="3">
    <source>
        <dbReference type="EMBL" id="EMD34558.1"/>
    </source>
</evidence>
<feature type="transmembrane region" description="Helical" evidence="1">
    <location>
        <begin position="44"/>
        <end position="64"/>
    </location>
</feature>
<feature type="transmembrane region" description="Helical" evidence="1">
    <location>
        <begin position="124"/>
        <end position="144"/>
    </location>
</feature>
<dbReference type="EMBL" id="KB445802">
    <property type="protein sequence ID" value="EMD34558.1"/>
    <property type="molecule type" value="Genomic_DNA"/>
</dbReference>
<accession>M2QC37</accession>
<proteinExistence type="predicted"/>
<keyword evidence="4" id="KW-1185">Reference proteome</keyword>
<reference evidence="3 4" key="1">
    <citation type="journal article" date="2012" name="Proc. Natl. Acad. Sci. U.S.A.">
        <title>Comparative genomics of Ceriporiopsis subvermispora and Phanerochaete chrysosporium provide insight into selective ligninolysis.</title>
        <authorList>
            <person name="Fernandez-Fueyo E."/>
            <person name="Ruiz-Duenas F.J."/>
            <person name="Ferreira P."/>
            <person name="Floudas D."/>
            <person name="Hibbett D.S."/>
            <person name="Canessa P."/>
            <person name="Larrondo L.F."/>
            <person name="James T.Y."/>
            <person name="Seelenfreund D."/>
            <person name="Lobos S."/>
            <person name="Polanco R."/>
            <person name="Tello M."/>
            <person name="Honda Y."/>
            <person name="Watanabe T."/>
            <person name="Watanabe T."/>
            <person name="Ryu J.S."/>
            <person name="Kubicek C.P."/>
            <person name="Schmoll M."/>
            <person name="Gaskell J."/>
            <person name="Hammel K.E."/>
            <person name="St John F.J."/>
            <person name="Vanden Wymelenberg A."/>
            <person name="Sabat G."/>
            <person name="Splinter BonDurant S."/>
            <person name="Syed K."/>
            <person name="Yadav J.S."/>
            <person name="Doddapaneni H."/>
            <person name="Subramanian V."/>
            <person name="Lavin J.L."/>
            <person name="Oguiza J.A."/>
            <person name="Perez G."/>
            <person name="Pisabarro A.G."/>
            <person name="Ramirez L."/>
            <person name="Santoyo F."/>
            <person name="Master E."/>
            <person name="Coutinho P.M."/>
            <person name="Henrissat B."/>
            <person name="Lombard V."/>
            <person name="Magnuson J.K."/>
            <person name="Kuees U."/>
            <person name="Hori C."/>
            <person name="Igarashi K."/>
            <person name="Samejima M."/>
            <person name="Held B.W."/>
            <person name="Barry K.W."/>
            <person name="LaButti K.M."/>
            <person name="Lapidus A."/>
            <person name="Lindquist E.A."/>
            <person name="Lucas S.M."/>
            <person name="Riley R."/>
            <person name="Salamov A.A."/>
            <person name="Hoffmeister D."/>
            <person name="Schwenk D."/>
            <person name="Hadar Y."/>
            <person name="Yarden O."/>
            <person name="de Vries R.P."/>
            <person name="Wiebenga A."/>
            <person name="Stenlid J."/>
            <person name="Eastwood D."/>
            <person name="Grigoriev I.V."/>
            <person name="Berka R.M."/>
            <person name="Blanchette R.A."/>
            <person name="Kersten P."/>
            <person name="Martinez A.T."/>
            <person name="Vicuna R."/>
            <person name="Cullen D."/>
        </authorList>
    </citation>
    <scope>NUCLEOTIDE SEQUENCE [LARGE SCALE GENOMIC DNA]</scope>
    <source>
        <strain evidence="3 4">B</strain>
    </source>
</reference>
<name>M2QC37_CERS8</name>
<keyword evidence="1" id="KW-0812">Transmembrane</keyword>
<keyword evidence="1" id="KW-0472">Membrane</keyword>
<evidence type="ECO:0000256" key="1">
    <source>
        <dbReference type="SAM" id="Phobius"/>
    </source>
</evidence>
<dbReference type="Pfam" id="PF20151">
    <property type="entry name" value="DUF6533"/>
    <property type="match status" value="1"/>
</dbReference>
<feature type="domain" description="DUF6533" evidence="2">
    <location>
        <begin position="18"/>
        <end position="59"/>
    </location>
</feature>
<organism evidence="3 4">
    <name type="scientific">Ceriporiopsis subvermispora (strain B)</name>
    <name type="common">White-rot fungus</name>
    <name type="synonym">Gelatoporia subvermispora</name>
    <dbReference type="NCBI Taxonomy" id="914234"/>
    <lineage>
        <taxon>Eukaryota</taxon>
        <taxon>Fungi</taxon>
        <taxon>Dikarya</taxon>
        <taxon>Basidiomycota</taxon>
        <taxon>Agaricomycotina</taxon>
        <taxon>Agaricomycetes</taxon>
        <taxon>Polyporales</taxon>
        <taxon>Gelatoporiaceae</taxon>
        <taxon>Gelatoporia</taxon>
    </lineage>
</organism>
<sequence length="351" mass="38374">MSTLETFFTDNAQSMCWTASICLVFYDLLTTLSNEVEYIWRRRFSSVTLLFLLNRHALLVLALLQVYSDFGFGMTSALAPSTDITLSMSCSVALNLTSALQMLLIVIQSAFIAFRIYALSGGRWLISITILVFGVTGVFSYMYLTPGPQPVLNLPGIPFRQCASSDYIWTSNKYKSPILTWGIYSRSAISALADVSVIAITCRKARRRARAAGRAYSDSALSALLLKYVSDSARPIPGVLHFGVLLFLDIIALGAYIKYSKGSSWVLSTIMNFQTPLQAITMSHFLLSLREAAHTDLVRDLGTQQSVLGSQQTSMGFVSFAGPMGESLDVGLYEGLDEGLDEDVSDAGAQS</sequence>